<comment type="caution">
    <text evidence="2">The sequence shown here is derived from an EMBL/GenBank/DDBJ whole genome shotgun (WGS) entry which is preliminary data.</text>
</comment>
<evidence type="ECO:0000313" key="3">
    <source>
        <dbReference type="Proteomes" id="UP000295719"/>
    </source>
</evidence>
<keyword evidence="3" id="KW-1185">Reference proteome</keyword>
<dbReference type="EMBL" id="SMCR01000003">
    <property type="protein sequence ID" value="TCV98080.1"/>
    <property type="molecule type" value="Genomic_DNA"/>
</dbReference>
<dbReference type="RefSeq" id="WP_131864846.1">
    <property type="nucleotide sequence ID" value="NZ_SMCR01000003.1"/>
</dbReference>
<name>A0A4R3YZI8_9GAMM</name>
<sequence>MKLSIYSHSLLLAASLATCTAWASSVPDMPRNIRTDSACIDKTTAETAGSCPRQVLTSNSQAVKGYSPVYHQD</sequence>
<accession>A0A4R3YZI8</accession>
<feature type="chain" id="PRO_5020360815" evidence="1">
    <location>
        <begin position="24"/>
        <end position="73"/>
    </location>
</feature>
<dbReference type="OrthoDB" id="6638490at2"/>
<feature type="signal peptide" evidence="1">
    <location>
        <begin position="1"/>
        <end position="23"/>
    </location>
</feature>
<reference evidence="2 3" key="1">
    <citation type="submission" date="2019-03" db="EMBL/GenBank/DDBJ databases">
        <title>Genomic Encyclopedia of Type Strains, Phase IV (KMG-IV): sequencing the most valuable type-strain genomes for metagenomic binning, comparative biology and taxonomic classification.</title>
        <authorList>
            <person name="Goeker M."/>
        </authorList>
    </citation>
    <scope>NUCLEOTIDE SEQUENCE [LARGE SCALE GENOMIC DNA]</scope>
    <source>
        <strain evidence="2 3">DSM 19580</strain>
    </source>
</reference>
<organism evidence="2 3">
    <name type="scientific">Biostraticola tofi</name>
    <dbReference type="NCBI Taxonomy" id="466109"/>
    <lineage>
        <taxon>Bacteria</taxon>
        <taxon>Pseudomonadati</taxon>
        <taxon>Pseudomonadota</taxon>
        <taxon>Gammaproteobacteria</taxon>
        <taxon>Enterobacterales</taxon>
        <taxon>Bruguierivoracaceae</taxon>
        <taxon>Biostraticola</taxon>
    </lineage>
</organism>
<dbReference type="Proteomes" id="UP000295719">
    <property type="component" value="Unassembled WGS sequence"/>
</dbReference>
<proteinExistence type="predicted"/>
<evidence type="ECO:0000313" key="2">
    <source>
        <dbReference type="EMBL" id="TCV98080.1"/>
    </source>
</evidence>
<keyword evidence="1" id="KW-0732">Signal</keyword>
<dbReference type="AlphaFoldDB" id="A0A4R3YZI8"/>
<gene>
    <name evidence="2" type="ORF">EDC52_103165</name>
</gene>
<protein>
    <submittedName>
        <fullName evidence="2">Uncharacterized protein</fullName>
    </submittedName>
</protein>
<evidence type="ECO:0000256" key="1">
    <source>
        <dbReference type="SAM" id="SignalP"/>
    </source>
</evidence>